<name>A0ABY5VHV6_9FIRM</name>
<dbReference type="InterPro" id="IPR005232">
    <property type="entry name" value="LarE"/>
</dbReference>
<dbReference type="InterPro" id="IPR052188">
    <property type="entry name" value="Ni-pincer_cofactor_biosynth"/>
</dbReference>
<dbReference type="GO" id="GO:0016740">
    <property type="term" value="F:transferase activity"/>
    <property type="evidence" value="ECO:0007669"/>
    <property type="project" value="UniProtKB-KW"/>
</dbReference>
<dbReference type="PANTHER" id="PTHR43169:SF2">
    <property type="entry name" value="NAD_GMP SYNTHASE DOMAIN-CONTAINING PROTEIN"/>
    <property type="match status" value="1"/>
</dbReference>
<evidence type="ECO:0000313" key="2">
    <source>
        <dbReference type="EMBL" id="UWP59791.1"/>
    </source>
</evidence>
<keyword evidence="3" id="KW-1185">Reference proteome</keyword>
<dbReference type="RefSeq" id="WP_242830273.1">
    <property type="nucleotide sequence ID" value="NZ_CABLBR010000017.1"/>
</dbReference>
<dbReference type="Proteomes" id="UP001060164">
    <property type="component" value="Chromosome"/>
</dbReference>
<organism evidence="2 3">
    <name type="scientific">Ruminococcus gauvreauii</name>
    <dbReference type="NCBI Taxonomy" id="438033"/>
    <lineage>
        <taxon>Bacteria</taxon>
        <taxon>Bacillati</taxon>
        <taxon>Bacillota</taxon>
        <taxon>Clostridia</taxon>
        <taxon>Eubacteriales</taxon>
        <taxon>Oscillospiraceae</taxon>
        <taxon>Ruminococcus</taxon>
    </lineage>
</organism>
<dbReference type="InterPro" id="IPR001962">
    <property type="entry name" value="Asn_synthase"/>
</dbReference>
<dbReference type="Gene3D" id="3.40.50.620">
    <property type="entry name" value="HUPs"/>
    <property type="match status" value="1"/>
</dbReference>
<reference evidence="2" key="1">
    <citation type="journal article" date="2022" name="Cell">
        <title>Design, construction, and in vivo augmentation of a complex gut microbiome.</title>
        <authorList>
            <person name="Cheng A.G."/>
            <person name="Ho P.Y."/>
            <person name="Aranda-Diaz A."/>
            <person name="Jain S."/>
            <person name="Yu F.B."/>
            <person name="Meng X."/>
            <person name="Wang M."/>
            <person name="Iakiviak M."/>
            <person name="Nagashima K."/>
            <person name="Zhao A."/>
            <person name="Murugkar P."/>
            <person name="Patil A."/>
            <person name="Atabakhsh K."/>
            <person name="Weakley A."/>
            <person name="Yan J."/>
            <person name="Brumbaugh A.R."/>
            <person name="Higginbottom S."/>
            <person name="Dimas A."/>
            <person name="Shiver A.L."/>
            <person name="Deutschbauer A."/>
            <person name="Neff N."/>
            <person name="Sonnenburg J.L."/>
            <person name="Huang K.C."/>
            <person name="Fischbach M.A."/>
        </authorList>
    </citation>
    <scope>NUCLEOTIDE SEQUENCE</scope>
    <source>
        <strain evidence="2">DSM 19829</strain>
    </source>
</reference>
<feature type="domain" description="Asparagine synthetase" evidence="1">
    <location>
        <begin position="17"/>
        <end position="85"/>
    </location>
</feature>
<dbReference type="PIRSF" id="PIRSF006661">
    <property type="entry name" value="PP-lp_UCP006661"/>
    <property type="match status" value="1"/>
</dbReference>
<keyword evidence="2" id="KW-0808">Transferase</keyword>
<dbReference type="SUPFAM" id="SSF52402">
    <property type="entry name" value="Adenine nucleotide alpha hydrolases-like"/>
    <property type="match status" value="1"/>
</dbReference>
<accession>A0ABY5VHV6</accession>
<evidence type="ECO:0000259" key="1">
    <source>
        <dbReference type="Pfam" id="PF00733"/>
    </source>
</evidence>
<proteinExistence type="predicted"/>
<gene>
    <name evidence="2" type="primary">larE</name>
    <name evidence="2" type="ORF">NQ502_01635</name>
</gene>
<dbReference type="InterPro" id="IPR014729">
    <property type="entry name" value="Rossmann-like_a/b/a_fold"/>
</dbReference>
<dbReference type="CDD" id="cd01990">
    <property type="entry name" value="LarE-like"/>
    <property type="match status" value="1"/>
</dbReference>
<evidence type="ECO:0000313" key="3">
    <source>
        <dbReference type="Proteomes" id="UP001060164"/>
    </source>
</evidence>
<dbReference type="Pfam" id="PF00733">
    <property type="entry name" value="Asn_synthase"/>
    <property type="match status" value="1"/>
</dbReference>
<dbReference type="PANTHER" id="PTHR43169">
    <property type="entry name" value="EXSB FAMILY PROTEIN"/>
    <property type="match status" value="1"/>
</dbReference>
<dbReference type="NCBIfam" id="TIGR00268">
    <property type="entry name" value="ATP-dependent sacrificial sulfur transferase LarE"/>
    <property type="match status" value="1"/>
</dbReference>
<protein>
    <submittedName>
        <fullName evidence="2">ATP-dependent sacrificial sulfur transferase LarE</fullName>
    </submittedName>
</protein>
<sequence>MTENREKVREMLADLTREDVCVAFSGGVDSSLLLKLALTEAKRHGTAVYAVTFDTQLHPICDIQIAREVAGQMGARHQVIEVDELANPEILKNPVNRCYLCKKELFGKLLAFAESKNIRRVLEGTNRDDDFQYRPGNRAVEELGVLSPLRVCGLSKREIRTWAKELGITVADRPSTPCMATRLPYGTVITAEILKRIECGESFLKTLGFRNVRLRVHGDIARVELDRESFPEAANRAEEILTALKELGFTYITLDLEGFRSGSMDRI</sequence>
<dbReference type="EMBL" id="CP102290">
    <property type="protein sequence ID" value="UWP59791.1"/>
    <property type="molecule type" value="Genomic_DNA"/>
</dbReference>